<dbReference type="Proteomes" id="UP001342631">
    <property type="component" value="Unassembled WGS sequence"/>
</dbReference>
<proteinExistence type="predicted"/>
<sequence>MGPLVAVPGGGQFRTVVYYGPWQCSSQLMTYCREKCAGSGHALQGCMWLADVKMDFEGTIVRAGSRFGMTNCCCNYGTLNPAQNKAARDKWDDSRPEFREQWAKRFGAWPSENGNPYEGHHIRDLWHGGNPTDWDNILPFPKDIHQTLFKLYNQCYANAPPWTSVGTDFPYGE</sequence>
<keyword evidence="2" id="KW-1185">Reference proteome</keyword>
<organism evidence="1 2">
    <name type="scientific">Corallococcus caeni</name>
    <dbReference type="NCBI Taxonomy" id="3082388"/>
    <lineage>
        <taxon>Bacteria</taxon>
        <taxon>Pseudomonadati</taxon>
        <taxon>Myxococcota</taxon>
        <taxon>Myxococcia</taxon>
        <taxon>Myxococcales</taxon>
        <taxon>Cystobacterineae</taxon>
        <taxon>Myxococcaceae</taxon>
        <taxon>Corallococcus</taxon>
    </lineage>
</organism>
<name>A0ABQ6QZM7_9BACT</name>
<protein>
    <recommendedName>
        <fullName evidence="3">HNH endonuclease</fullName>
    </recommendedName>
</protein>
<gene>
    <name evidence="1" type="ORF">ASNO1_57540</name>
</gene>
<comment type="caution">
    <text evidence="1">The sequence shown here is derived from an EMBL/GenBank/DDBJ whole genome shotgun (WGS) entry which is preliminary data.</text>
</comment>
<evidence type="ECO:0008006" key="3">
    <source>
        <dbReference type="Google" id="ProtNLM"/>
    </source>
</evidence>
<evidence type="ECO:0000313" key="1">
    <source>
        <dbReference type="EMBL" id="GMU09500.1"/>
    </source>
</evidence>
<evidence type="ECO:0000313" key="2">
    <source>
        <dbReference type="Proteomes" id="UP001342631"/>
    </source>
</evidence>
<accession>A0ABQ6QZM7</accession>
<reference evidence="1 2" key="1">
    <citation type="journal article" date="2024" name="Arch. Microbiol.">
        <title>Corallococcus caeni sp. nov., a novel myxobacterium isolated from activated sludge.</title>
        <authorList>
            <person name="Tomita S."/>
            <person name="Nakai R."/>
            <person name="Kuroda K."/>
            <person name="Kurashita H."/>
            <person name="Hatamoto M."/>
            <person name="Yamaguchi T."/>
            <person name="Narihiro T."/>
        </authorList>
    </citation>
    <scope>NUCLEOTIDE SEQUENCE [LARGE SCALE GENOMIC DNA]</scope>
    <source>
        <strain evidence="1 2">NO1</strain>
    </source>
</reference>
<dbReference type="EMBL" id="BTTX01000006">
    <property type="protein sequence ID" value="GMU09500.1"/>
    <property type="molecule type" value="Genomic_DNA"/>
</dbReference>